<gene>
    <name evidence="5" type="ORF">ACFSW5_04580</name>
</gene>
<feature type="domain" description="ATP-dependent DNA ligase family profile" evidence="4">
    <location>
        <begin position="104"/>
        <end position="193"/>
    </location>
</feature>
<dbReference type="PROSITE" id="PS50160">
    <property type="entry name" value="DNA_LIGASE_A3"/>
    <property type="match status" value="1"/>
</dbReference>
<reference evidence="6" key="1">
    <citation type="journal article" date="2019" name="Int. J. Syst. Evol. Microbiol.">
        <title>The Global Catalogue of Microorganisms (GCM) 10K type strain sequencing project: providing services to taxonomists for standard genome sequencing and annotation.</title>
        <authorList>
            <consortium name="The Broad Institute Genomics Platform"/>
            <consortium name="The Broad Institute Genome Sequencing Center for Infectious Disease"/>
            <person name="Wu L."/>
            <person name="Ma J."/>
        </authorList>
    </citation>
    <scope>NUCLEOTIDE SEQUENCE [LARGE SCALE GENOMIC DNA]</scope>
    <source>
        <strain evidence="6">TISTR 1827</strain>
    </source>
</reference>
<accession>A0ABW5QT19</accession>
<organism evidence="5 6">
    <name type="scientific">Paenibacillus thailandensis</name>
    <dbReference type="NCBI Taxonomy" id="393250"/>
    <lineage>
        <taxon>Bacteria</taxon>
        <taxon>Bacillati</taxon>
        <taxon>Bacillota</taxon>
        <taxon>Bacilli</taxon>
        <taxon>Bacillales</taxon>
        <taxon>Paenibacillaceae</taxon>
        <taxon>Paenibacillus</taxon>
    </lineage>
</organism>
<evidence type="ECO:0000256" key="2">
    <source>
        <dbReference type="ARBA" id="ARBA00022598"/>
    </source>
</evidence>
<comment type="similarity">
    <text evidence="1">Belongs to the ATP-dependent DNA ligase family.</text>
</comment>
<dbReference type="SUPFAM" id="SSF50249">
    <property type="entry name" value="Nucleic acid-binding proteins"/>
    <property type="match status" value="1"/>
</dbReference>
<keyword evidence="6" id="KW-1185">Reference proteome</keyword>
<comment type="caution">
    <text evidence="5">The sequence shown here is derived from an EMBL/GenBank/DDBJ whole genome shotgun (WGS) entry which is preliminary data.</text>
</comment>
<dbReference type="SUPFAM" id="SSF56091">
    <property type="entry name" value="DNA ligase/mRNA capping enzyme, catalytic domain"/>
    <property type="match status" value="1"/>
</dbReference>
<dbReference type="Pfam" id="PF01068">
    <property type="entry name" value="DNA_ligase_A_M"/>
    <property type="match status" value="1"/>
</dbReference>
<evidence type="ECO:0000313" key="5">
    <source>
        <dbReference type="EMBL" id="MFD2659539.1"/>
    </source>
</evidence>
<proteinExistence type="inferred from homology"/>
<keyword evidence="2 5" id="KW-0436">Ligase</keyword>
<dbReference type="PANTHER" id="PTHR45674:SF4">
    <property type="entry name" value="DNA LIGASE 1"/>
    <property type="match status" value="1"/>
</dbReference>
<comment type="catalytic activity">
    <reaction evidence="3">
        <text>ATP + (deoxyribonucleotide)n-3'-hydroxyl + 5'-phospho-(deoxyribonucleotide)m = (deoxyribonucleotide)n+m + AMP + diphosphate.</text>
        <dbReference type="EC" id="6.5.1.1"/>
    </reaction>
</comment>
<dbReference type="PANTHER" id="PTHR45674">
    <property type="entry name" value="DNA LIGASE 1/3 FAMILY MEMBER"/>
    <property type="match status" value="1"/>
</dbReference>
<dbReference type="InterPro" id="IPR012340">
    <property type="entry name" value="NA-bd_OB-fold"/>
</dbReference>
<sequence>MITAPEAMLLTKIEEPFDDLRYIFEPKIDGHRLLLVKKDGELRLFTRHANDVTERYPELHTPPLNCSSVILDGEAAYVDPVMGTIDFETVMERFRIKQAPKIQEAMRRLPVQYFVFDVLEVDGRDVRRLPLMERKQLLDSVLGENDHFRKVLRVDGAGKALFDVIKQQKLEGIVAKLKDSTYEGRRSEKWLKVINYTYADVQIGGYRKDEFGWLARYNGRPVGIIELAVPAAHRKAFYRIAQSIVTGEDRNFVYVQPVITTRVRFRNWYKSGMLRSPEFVDFVI</sequence>
<dbReference type="InterPro" id="IPR050191">
    <property type="entry name" value="ATP-dep_DNA_ligase"/>
</dbReference>
<evidence type="ECO:0000256" key="3">
    <source>
        <dbReference type="ARBA" id="ARBA00034003"/>
    </source>
</evidence>
<evidence type="ECO:0000313" key="6">
    <source>
        <dbReference type="Proteomes" id="UP001597493"/>
    </source>
</evidence>
<evidence type="ECO:0000256" key="1">
    <source>
        <dbReference type="ARBA" id="ARBA00007572"/>
    </source>
</evidence>
<name>A0ABW5QT19_9BACL</name>
<dbReference type="Gene3D" id="3.30.470.30">
    <property type="entry name" value="DNA ligase/mRNA capping enzyme"/>
    <property type="match status" value="1"/>
</dbReference>
<dbReference type="CDD" id="cd07906">
    <property type="entry name" value="Adenylation_DNA_ligase_LigD_LigC"/>
    <property type="match status" value="1"/>
</dbReference>
<dbReference type="RefSeq" id="WP_379270228.1">
    <property type="nucleotide sequence ID" value="NZ_JBHUGT010000013.1"/>
</dbReference>
<evidence type="ECO:0000259" key="4">
    <source>
        <dbReference type="PROSITE" id="PS50160"/>
    </source>
</evidence>
<protein>
    <submittedName>
        <fullName evidence="5">RNA ligase family protein</fullName>
    </submittedName>
</protein>
<dbReference type="GO" id="GO:0016874">
    <property type="term" value="F:ligase activity"/>
    <property type="evidence" value="ECO:0007669"/>
    <property type="project" value="UniProtKB-KW"/>
</dbReference>
<dbReference type="InterPro" id="IPR012310">
    <property type="entry name" value="DNA_ligase_ATP-dep_cent"/>
</dbReference>
<dbReference type="Proteomes" id="UP001597493">
    <property type="component" value="Unassembled WGS sequence"/>
</dbReference>
<dbReference type="NCBIfam" id="NF005796">
    <property type="entry name" value="PRK07636.1"/>
    <property type="match status" value="1"/>
</dbReference>
<dbReference type="EMBL" id="JBHUMY010000005">
    <property type="protein sequence ID" value="MFD2659539.1"/>
    <property type="molecule type" value="Genomic_DNA"/>
</dbReference>